<dbReference type="EMBL" id="BRXZ01001601">
    <property type="protein sequence ID" value="GMH74999.1"/>
    <property type="molecule type" value="Genomic_DNA"/>
</dbReference>
<proteinExistence type="predicted"/>
<feature type="signal peptide" evidence="1">
    <location>
        <begin position="1"/>
        <end position="22"/>
    </location>
</feature>
<evidence type="ECO:0000256" key="1">
    <source>
        <dbReference type="SAM" id="SignalP"/>
    </source>
</evidence>
<sequence>MLRIVRSLSLFLISASIPTALGFGQMDGNMQSQYVSKVLEVSNAYRTGSGGWSGIAIVGPPDAPIAYGDTKSMPSASTTRLNRAMTVPILCLAAAFPFQQEWTHQVTSTTSLTPMV</sequence>
<name>A0A9W7ANR3_9STRA</name>
<dbReference type="Proteomes" id="UP001165082">
    <property type="component" value="Unassembled WGS sequence"/>
</dbReference>
<accession>A0A9W7ANR3</accession>
<dbReference type="AlphaFoldDB" id="A0A9W7ANR3"/>
<keyword evidence="3" id="KW-1185">Reference proteome</keyword>
<reference evidence="2" key="1">
    <citation type="submission" date="2022-07" db="EMBL/GenBank/DDBJ databases">
        <title>Genome analysis of Parmales, a sister group of diatoms, reveals the evolutionary specialization of diatoms from phago-mixotrophs to photoautotrophs.</title>
        <authorList>
            <person name="Ban H."/>
            <person name="Sato S."/>
            <person name="Yoshikawa S."/>
            <person name="Kazumasa Y."/>
            <person name="Nakamura Y."/>
            <person name="Ichinomiya M."/>
            <person name="Saitoh K."/>
            <person name="Sato N."/>
            <person name="Blanc-Mathieu R."/>
            <person name="Endo H."/>
            <person name="Kuwata A."/>
            <person name="Ogata H."/>
        </authorList>
    </citation>
    <scope>NUCLEOTIDE SEQUENCE</scope>
</reference>
<feature type="chain" id="PRO_5040825869" evidence="1">
    <location>
        <begin position="23"/>
        <end position="116"/>
    </location>
</feature>
<keyword evidence="1" id="KW-0732">Signal</keyword>
<organism evidence="2 3">
    <name type="scientific">Triparma retinervis</name>
    <dbReference type="NCBI Taxonomy" id="2557542"/>
    <lineage>
        <taxon>Eukaryota</taxon>
        <taxon>Sar</taxon>
        <taxon>Stramenopiles</taxon>
        <taxon>Ochrophyta</taxon>
        <taxon>Bolidophyceae</taxon>
        <taxon>Parmales</taxon>
        <taxon>Triparmaceae</taxon>
        <taxon>Triparma</taxon>
    </lineage>
</organism>
<evidence type="ECO:0000313" key="3">
    <source>
        <dbReference type="Proteomes" id="UP001165082"/>
    </source>
</evidence>
<protein>
    <submittedName>
        <fullName evidence="2">Uncharacterized protein</fullName>
    </submittedName>
</protein>
<gene>
    <name evidence="2" type="ORF">TrRE_jg1397</name>
</gene>
<evidence type="ECO:0000313" key="2">
    <source>
        <dbReference type="EMBL" id="GMH74999.1"/>
    </source>
</evidence>
<comment type="caution">
    <text evidence="2">The sequence shown here is derived from an EMBL/GenBank/DDBJ whole genome shotgun (WGS) entry which is preliminary data.</text>
</comment>